<dbReference type="Gene3D" id="3.30.710.10">
    <property type="entry name" value="Potassium Channel Kv1.1, Chain A"/>
    <property type="match status" value="1"/>
</dbReference>
<name>A0AAN5D1V0_9BILA</name>
<feature type="domain" description="BTB" evidence="1">
    <location>
        <begin position="160"/>
        <end position="227"/>
    </location>
</feature>
<evidence type="ECO:0000259" key="1">
    <source>
        <dbReference type="PROSITE" id="PS50097"/>
    </source>
</evidence>
<gene>
    <name evidence="2" type="ORF">PMAYCL1PPCAC_24367</name>
</gene>
<dbReference type="EMBL" id="BTRK01000005">
    <property type="protein sequence ID" value="GMR54172.1"/>
    <property type="molecule type" value="Genomic_DNA"/>
</dbReference>
<dbReference type="SUPFAM" id="SSF54695">
    <property type="entry name" value="POZ domain"/>
    <property type="match status" value="1"/>
</dbReference>
<dbReference type="AlphaFoldDB" id="A0AAN5D1V0"/>
<dbReference type="InterPro" id="IPR011333">
    <property type="entry name" value="SKP1/BTB/POZ_sf"/>
</dbReference>
<dbReference type="CDD" id="cd18186">
    <property type="entry name" value="BTB_POZ_ZBTB_KLHL-like"/>
    <property type="match status" value="1"/>
</dbReference>
<sequence length="320" mass="37431">LHRDWSVVYVMNRSPPAKKLRREDRDTLEWIIPCTIPSREGPSVTVDGIRWKTRTERGEDSRDLVFVVECMEERQKPWAITAVLHLNLINRANRTRRILRRMAKEFDRDSRTITFIVTHQNIKSDCTEPSDLDAPLIVLVGFEIMRNPECPNHLTSSEFTTMTLVIGGKKVYVIKELLAMVSPYFNTLFYKDFKESKQSEITLPDIGLIEFTDLLDVIYPYDKPITDENVVHLLKLADLYGIKIVRDRAERFLMRNESKQSNAELLLLAEKYRLINFHKLCISNLTTRTVIKEVRESKEFEELMNETKIQLLDMLLLATQ</sequence>
<dbReference type="Proteomes" id="UP001328107">
    <property type="component" value="Unassembled WGS sequence"/>
</dbReference>
<organism evidence="2 3">
    <name type="scientific">Pristionchus mayeri</name>
    <dbReference type="NCBI Taxonomy" id="1317129"/>
    <lineage>
        <taxon>Eukaryota</taxon>
        <taxon>Metazoa</taxon>
        <taxon>Ecdysozoa</taxon>
        <taxon>Nematoda</taxon>
        <taxon>Chromadorea</taxon>
        <taxon>Rhabditida</taxon>
        <taxon>Rhabditina</taxon>
        <taxon>Diplogasteromorpha</taxon>
        <taxon>Diplogasteroidea</taxon>
        <taxon>Neodiplogasteridae</taxon>
        <taxon>Pristionchus</taxon>
    </lineage>
</organism>
<proteinExistence type="predicted"/>
<dbReference type="PROSITE" id="PS50097">
    <property type="entry name" value="BTB"/>
    <property type="match status" value="1"/>
</dbReference>
<dbReference type="Pfam" id="PF00651">
    <property type="entry name" value="BTB"/>
    <property type="match status" value="1"/>
</dbReference>
<feature type="non-terminal residue" evidence="2">
    <location>
        <position position="1"/>
    </location>
</feature>
<dbReference type="InterPro" id="IPR000210">
    <property type="entry name" value="BTB/POZ_dom"/>
</dbReference>
<keyword evidence="3" id="KW-1185">Reference proteome</keyword>
<accession>A0AAN5D1V0</accession>
<dbReference type="PANTHER" id="PTHR22744:SF17">
    <property type="entry name" value="BTB DOMAIN-CONTAINING PROTEIN"/>
    <property type="match status" value="1"/>
</dbReference>
<evidence type="ECO:0000313" key="3">
    <source>
        <dbReference type="Proteomes" id="UP001328107"/>
    </source>
</evidence>
<dbReference type="PANTHER" id="PTHR22744">
    <property type="entry name" value="HELIX LOOP HELIX PROTEIN 21-RELATED"/>
    <property type="match status" value="1"/>
</dbReference>
<reference evidence="3" key="1">
    <citation type="submission" date="2022-10" db="EMBL/GenBank/DDBJ databases">
        <title>Genome assembly of Pristionchus species.</title>
        <authorList>
            <person name="Yoshida K."/>
            <person name="Sommer R.J."/>
        </authorList>
    </citation>
    <scope>NUCLEOTIDE SEQUENCE [LARGE SCALE GENOMIC DNA]</scope>
    <source>
        <strain evidence="3">RS5460</strain>
    </source>
</reference>
<dbReference type="SMART" id="SM00225">
    <property type="entry name" value="BTB"/>
    <property type="match status" value="1"/>
</dbReference>
<comment type="caution">
    <text evidence="2">The sequence shown here is derived from an EMBL/GenBank/DDBJ whole genome shotgun (WGS) entry which is preliminary data.</text>
</comment>
<evidence type="ECO:0000313" key="2">
    <source>
        <dbReference type="EMBL" id="GMR54172.1"/>
    </source>
</evidence>
<protein>
    <recommendedName>
        <fullName evidence="1">BTB domain-containing protein</fullName>
    </recommendedName>
</protein>
<dbReference type="CDD" id="cd14733">
    <property type="entry name" value="BACK"/>
    <property type="match status" value="1"/>
</dbReference>